<dbReference type="InterPro" id="IPR016449">
    <property type="entry name" value="K_chnl_inward-rec_Kir"/>
</dbReference>
<dbReference type="Pfam" id="PF01007">
    <property type="entry name" value="IRK"/>
    <property type="match status" value="1"/>
</dbReference>
<evidence type="ECO:0000256" key="3">
    <source>
        <dbReference type="SAM" id="Phobius"/>
    </source>
</evidence>
<feature type="domain" description="Potassium channel inwardly rectifying transmembrane" evidence="4">
    <location>
        <begin position="185"/>
        <end position="232"/>
    </location>
</feature>
<feature type="compositionally biased region" description="Polar residues" evidence="2">
    <location>
        <begin position="46"/>
        <end position="59"/>
    </location>
</feature>
<reference evidence="5" key="1">
    <citation type="submission" date="2020-06" db="EMBL/GenBank/DDBJ databases">
        <title>Draft genome of Bugula neritina, a colonial animal packing powerful symbionts and potential medicines.</title>
        <authorList>
            <person name="Rayko M."/>
        </authorList>
    </citation>
    <scope>NUCLEOTIDE SEQUENCE [LARGE SCALE GENOMIC DNA]</scope>
    <source>
        <strain evidence="5">Kwan_BN1</strain>
    </source>
</reference>
<evidence type="ECO:0000313" key="5">
    <source>
        <dbReference type="EMBL" id="KAF6022099.1"/>
    </source>
</evidence>
<evidence type="ECO:0000256" key="1">
    <source>
        <dbReference type="RuleBase" id="RU003822"/>
    </source>
</evidence>
<accession>A0A7J7J794</accession>
<dbReference type="GO" id="GO:0034702">
    <property type="term" value="C:monoatomic ion channel complex"/>
    <property type="evidence" value="ECO:0007669"/>
    <property type="project" value="UniProtKB-KW"/>
</dbReference>
<dbReference type="GO" id="GO:1990573">
    <property type="term" value="P:potassium ion import across plasma membrane"/>
    <property type="evidence" value="ECO:0007669"/>
    <property type="project" value="TreeGrafter"/>
</dbReference>
<dbReference type="OrthoDB" id="273257at2759"/>
<feature type="transmembrane region" description="Helical" evidence="3">
    <location>
        <begin position="216"/>
        <end position="238"/>
    </location>
</feature>
<evidence type="ECO:0000259" key="4">
    <source>
        <dbReference type="Pfam" id="PF01007"/>
    </source>
</evidence>
<dbReference type="Proteomes" id="UP000593567">
    <property type="component" value="Unassembled WGS sequence"/>
</dbReference>
<evidence type="ECO:0000313" key="6">
    <source>
        <dbReference type="Proteomes" id="UP000593567"/>
    </source>
</evidence>
<feature type="compositionally biased region" description="Basic and acidic residues" evidence="2">
    <location>
        <begin position="61"/>
        <end position="75"/>
    </location>
</feature>
<organism evidence="5 6">
    <name type="scientific">Bugula neritina</name>
    <name type="common">Brown bryozoan</name>
    <name type="synonym">Sertularia neritina</name>
    <dbReference type="NCBI Taxonomy" id="10212"/>
    <lineage>
        <taxon>Eukaryota</taxon>
        <taxon>Metazoa</taxon>
        <taxon>Spiralia</taxon>
        <taxon>Lophotrochozoa</taxon>
        <taxon>Bryozoa</taxon>
        <taxon>Gymnolaemata</taxon>
        <taxon>Cheilostomatida</taxon>
        <taxon>Flustrina</taxon>
        <taxon>Buguloidea</taxon>
        <taxon>Bugulidae</taxon>
        <taxon>Bugula</taxon>
    </lineage>
</organism>
<keyword evidence="1" id="KW-0851">Voltage-gated channel</keyword>
<keyword evidence="1" id="KW-0407">Ion channel</keyword>
<dbReference type="Gene3D" id="1.10.287.70">
    <property type="match status" value="1"/>
</dbReference>
<keyword evidence="1" id="KW-0813">Transport</keyword>
<gene>
    <name evidence="5" type="ORF">EB796_019599</name>
</gene>
<keyword evidence="1 3" id="KW-0812">Transmembrane</keyword>
<dbReference type="AlphaFoldDB" id="A0A7J7J794"/>
<keyword evidence="3" id="KW-1133">Transmembrane helix</keyword>
<keyword evidence="6" id="KW-1185">Reference proteome</keyword>
<keyword evidence="3" id="KW-0472">Membrane</keyword>
<feature type="region of interest" description="Disordered" evidence="2">
    <location>
        <begin position="40"/>
        <end position="79"/>
    </location>
</feature>
<keyword evidence="1" id="KW-0406">Ion transport</keyword>
<dbReference type="GO" id="GO:0034765">
    <property type="term" value="P:regulation of monoatomic ion transmembrane transport"/>
    <property type="evidence" value="ECO:0007669"/>
    <property type="project" value="TreeGrafter"/>
</dbReference>
<comment type="subcellular location">
    <subcellularLocation>
        <location evidence="1">Membrane</location>
        <topology evidence="1">Multi-pass membrane protein</topology>
    </subcellularLocation>
</comment>
<protein>
    <submittedName>
        <fullName evidence="5">Irk-2</fullName>
    </submittedName>
</protein>
<evidence type="ECO:0000256" key="2">
    <source>
        <dbReference type="SAM" id="MobiDB-lite"/>
    </source>
</evidence>
<comment type="similarity">
    <text evidence="1">Belongs to the inward rectifier-type potassium channel (TC 1.A.2.1) family.</text>
</comment>
<sequence>MQPFIEIISMTDNLDPIMENGGCVKASSNGSKLKNLHLSKSRKHSNGNNPYQPSLNGELTSEEKAADQSPSKKEFCSSSTLLTPTHRQRSSSDHNIFHSSLQVPTEYRKRSGSLSLPHHRSKYIPVDHISGRLGIGESNSDIHTTHEFVTSFADFIQVSPRRKSTVSSFGFKLHSKAMRRRLVYKNGNVSHKHIRKVKRHYLADIFTTLIDLKWRWSLIIFTMTFVTTWLFLLSFGGLSD</sequence>
<name>A0A7J7J794_BUGNE</name>
<dbReference type="EMBL" id="VXIV02002903">
    <property type="protein sequence ID" value="KAF6022099.1"/>
    <property type="molecule type" value="Genomic_DNA"/>
</dbReference>
<dbReference type="GO" id="GO:0005242">
    <property type="term" value="F:inward rectifier potassium channel activity"/>
    <property type="evidence" value="ECO:0007669"/>
    <property type="project" value="InterPro"/>
</dbReference>
<dbReference type="GO" id="GO:0005886">
    <property type="term" value="C:plasma membrane"/>
    <property type="evidence" value="ECO:0007669"/>
    <property type="project" value="TreeGrafter"/>
</dbReference>
<keyword evidence="1" id="KW-0630">Potassium</keyword>
<dbReference type="PANTHER" id="PTHR11767:SF102">
    <property type="entry name" value="INWARDLY RECTIFYING POTASSIUM CHANNEL 1, ISOFORM F"/>
    <property type="match status" value="1"/>
</dbReference>
<dbReference type="InterPro" id="IPR040445">
    <property type="entry name" value="Kir_TM"/>
</dbReference>
<comment type="caution">
    <text evidence="5">The sequence shown here is derived from an EMBL/GenBank/DDBJ whole genome shotgun (WGS) entry which is preliminary data.</text>
</comment>
<proteinExistence type="inferred from homology"/>
<keyword evidence="1" id="KW-0633">Potassium transport</keyword>
<dbReference type="PANTHER" id="PTHR11767">
    <property type="entry name" value="INWARD RECTIFIER POTASSIUM CHANNEL"/>
    <property type="match status" value="1"/>
</dbReference>